<dbReference type="AlphaFoldDB" id="A0A1C7M7R0"/>
<proteinExistence type="predicted"/>
<comment type="caution">
    <text evidence="1">The sequence shown here is derived from an EMBL/GenBank/DDBJ whole genome shotgun (WGS) entry which is preliminary data.</text>
</comment>
<reference evidence="1 2" key="1">
    <citation type="submission" date="2016-03" db="EMBL/GenBank/DDBJ databases">
        <title>Whole genome sequencing of Grifola frondosa 9006-11.</title>
        <authorList>
            <person name="Min B."/>
            <person name="Park H."/>
            <person name="Kim J.-G."/>
            <person name="Cho H."/>
            <person name="Oh Y.-L."/>
            <person name="Kong W.-S."/>
            <person name="Choi I.-G."/>
        </authorList>
    </citation>
    <scope>NUCLEOTIDE SEQUENCE [LARGE SCALE GENOMIC DNA]</scope>
    <source>
        <strain evidence="1 2">9006-11</strain>
    </source>
</reference>
<accession>A0A1C7M7R0</accession>
<dbReference type="EMBL" id="LUGG01000007">
    <property type="protein sequence ID" value="OBZ72951.1"/>
    <property type="molecule type" value="Genomic_DNA"/>
</dbReference>
<evidence type="ECO:0000313" key="2">
    <source>
        <dbReference type="Proteomes" id="UP000092993"/>
    </source>
</evidence>
<dbReference type="OMA" id="DEHRCME"/>
<dbReference type="Proteomes" id="UP000092993">
    <property type="component" value="Unassembled WGS sequence"/>
</dbReference>
<organism evidence="1 2">
    <name type="scientific">Grifola frondosa</name>
    <name type="common">Maitake</name>
    <name type="synonym">Polyporus frondosus</name>
    <dbReference type="NCBI Taxonomy" id="5627"/>
    <lineage>
        <taxon>Eukaryota</taxon>
        <taxon>Fungi</taxon>
        <taxon>Dikarya</taxon>
        <taxon>Basidiomycota</taxon>
        <taxon>Agaricomycotina</taxon>
        <taxon>Agaricomycetes</taxon>
        <taxon>Polyporales</taxon>
        <taxon>Grifolaceae</taxon>
        <taxon>Grifola</taxon>
    </lineage>
</organism>
<protein>
    <recommendedName>
        <fullName evidence="3">F-box domain-containing protein</fullName>
    </recommendedName>
</protein>
<keyword evidence="2" id="KW-1185">Reference proteome</keyword>
<gene>
    <name evidence="1" type="ORF">A0H81_06825</name>
</gene>
<name>A0A1C7M7R0_GRIFR</name>
<dbReference type="OrthoDB" id="2858653at2759"/>
<sequence>MNWTNLDYFSLQWTLPMALVNKPHPQTLTSLTLKNLLPLPFVFYETEAFARVLSSLRHLSISMHGLDFHAHGTEAMWSLMWSRTIPLRVLTPPQPQLTSLILISDQPVGVVPLMDLSGLFYPALRRLTMGGMTFDEHRCMEDFIVRHRATLNSLVLDSCPMFFGTTAGAPHRSWATVCARFQETLENLVELQVWLRTRWGWERGDRNRARRCA</sequence>
<evidence type="ECO:0000313" key="1">
    <source>
        <dbReference type="EMBL" id="OBZ72951.1"/>
    </source>
</evidence>
<evidence type="ECO:0008006" key="3">
    <source>
        <dbReference type="Google" id="ProtNLM"/>
    </source>
</evidence>